<dbReference type="RefSeq" id="WP_203432030.1">
    <property type="nucleotide sequence ID" value="NZ_JAMLGA010000006.1"/>
</dbReference>
<dbReference type="EMBL" id="JAOTLW010000001">
    <property type="protein sequence ID" value="MDI5830157.1"/>
    <property type="molecule type" value="Genomic_DNA"/>
</dbReference>
<name>A0ABT6U888_9GAMM</name>
<organism evidence="1 2">
    <name type="scientific">Shewanella xiamenensis</name>
    <dbReference type="NCBI Taxonomy" id="332186"/>
    <lineage>
        <taxon>Bacteria</taxon>
        <taxon>Pseudomonadati</taxon>
        <taxon>Pseudomonadota</taxon>
        <taxon>Gammaproteobacteria</taxon>
        <taxon>Alteromonadales</taxon>
        <taxon>Shewanellaceae</taxon>
        <taxon>Shewanella</taxon>
    </lineage>
</organism>
<accession>A0ABT6U888</accession>
<reference evidence="1 2" key="1">
    <citation type="submission" date="2022-09" db="EMBL/GenBank/DDBJ databases">
        <title>The outer-membrane cytochrome OmcA is essential for infection of Shewanella oneidensis by a zebrafish-associated bacteriophage.</title>
        <authorList>
            <person name="Grenfell A.W."/>
            <person name="Intile P."/>
            <person name="Mcfarlane J."/>
            <person name="Leung D."/>
            <person name="Abdalla K."/>
            <person name="Wold M."/>
            <person name="Kees E."/>
            <person name="Gralnick J."/>
        </authorList>
    </citation>
    <scope>NUCLEOTIDE SEQUENCE [LARGE SCALE GENOMIC DNA]</scope>
    <source>
        <strain evidence="1 2">NF-5</strain>
    </source>
</reference>
<gene>
    <name evidence="1" type="ORF">ODY93_01150</name>
</gene>
<comment type="caution">
    <text evidence="1">The sequence shown here is derived from an EMBL/GenBank/DDBJ whole genome shotgun (WGS) entry which is preliminary data.</text>
</comment>
<evidence type="ECO:0000313" key="1">
    <source>
        <dbReference type="EMBL" id="MDI5830157.1"/>
    </source>
</evidence>
<evidence type="ECO:0000313" key="2">
    <source>
        <dbReference type="Proteomes" id="UP001159075"/>
    </source>
</evidence>
<sequence length="135" mass="15612">MIIECPHCRHDNEIEYAEHIRCKKCEKDYKGFKFSKRKWIATGTLVVGVAFGVHTGKDHLLHDNADRYPLDVEYAFLDSCVNGSNNLLPASRYQDKRKVCLCAMKETQKQLSYLEAQKNIDNFKATLRLNARNCN</sequence>
<dbReference type="Proteomes" id="UP001159075">
    <property type="component" value="Unassembled WGS sequence"/>
</dbReference>
<keyword evidence="2" id="KW-1185">Reference proteome</keyword>
<proteinExistence type="predicted"/>
<protein>
    <submittedName>
        <fullName evidence="1">Uncharacterized protein</fullName>
    </submittedName>
</protein>